<dbReference type="Proteomes" id="UP000499080">
    <property type="component" value="Unassembled WGS sequence"/>
</dbReference>
<accession>A0A4Y2LKP7</accession>
<gene>
    <name evidence="1" type="ORF">AVEN_34524_1</name>
</gene>
<keyword evidence="2" id="KW-1185">Reference proteome</keyword>
<dbReference type="EMBL" id="BGPR01006014">
    <property type="protein sequence ID" value="GBN15355.1"/>
    <property type="molecule type" value="Genomic_DNA"/>
</dbReference>
<name>A0A4Y2LKP7_ARAVE</name>
<dbReference type="AlphaFoldDB" id="A0A4Y2LKP7"/>
<evidence type="ECO:0008006" key="3">
    <source>
        <dbReference type="Google" id="ProtNLM"/>
    </source>
</evidence>
<protein>
    <recommendedName>
        <fullName evidence="3">Tc1-like transposase DDE domain-containing protein</fullName>
    </recommendedName>
</protein>
<evidence type="ECO:0000313" key="1">
    <source>
        <dbReference type="EMBL" id="GBN15355.1"/>
    </source>
</evidence>
<organism evidence="1 2">
    <name type="scientific">Araneus ventricosus</name>
    <name type="common">Orbweaver spider</name>
    <name type="synonym">Epeira ventricosa</name>
    <dbReference type="NCBI Taxonomy" id="182803"/>
    <lineage>
        <taxon>Eukaryota</taxon>
        <taxon>Metazoa</taxon>
        <taxon>Ecdysozoa</taxon>
        <taxon>Arthropoda</taxon>
        <taxon>Chelicerata</taxon>
        <taxon>Arachnida</taxon>
        <taxon>Araneae</taxon>
        <taxon>Araneomorphae</taxon>
        <taxon>Entelegynae</taxon>
        <taxon>Araneoidea</taxon>
        <taxon>Araneidae</taxon>
        <taxon>Araneus</taxon>
    </lineage>
</organism>
<proteinExistence type="predicted"/>
<comment type="caution">
    <text evidence="1">The sequence shown here is derived from an EMBL/GenBank/DDBJ whole genome shotgun (WGS) entry which is preliminary data.</text>
</comment>
<evidence type="ECO:0000313" key="2">
    <source>
        <dbReference type="Proteomes" id="UP000499080"/>
    </source>
</evidence>
<reference evidence="1 2" key="1">
    <citation type="journal article" date="2019" name="Sci. Rep.">
        <title>Orb-weaving spider Araneus ventricosus genome elucidates the spidroin gene catalogue.</title>
        <authorList>
            <person name="Kono N."/>
            <person name="Nakamura H."/>
            <person name="Ohtoshi R."/>
            <person name="Moran D.A.P."/>
            <person name="Shinohara A."/>
            <person name="Yoshida Y."/>
            <person name="Fujiwara M."/>
            <person name="Mori M."/>
            <person name="Tomita M."/>
            <person name="Arakawa K."/>
        </authorList>
    </citation>
    <scope>NUCLEOTIDE SEQUENCE [LARGE SCALE GENOMIC DNA]</scope>
</reference>
<sequence>MHSPLYITEDINVSCGTKNTIPRLTKVGSMSSSLMSRYSVYRVILCESSSRGVVESCGGIISDGLTPVNVFDEYLVPLHGNRDEVSKYYVRFYRKAVDEDFIFMDENAKLHRDQFVDDFLEKNCIRRIVGIKIARTYFGCYRM</sequence>